<evidence type="ECO:0000313" key="1">
    <source>
        <dbReference type="EMBL" id="HII46768.1"/>
    </source>
</evidence>
<dbReference type="Proteomes" id="UP000257123">
    <property type="component" value="Unassembled WGS sequence"/>
</dbReference>
<protein>
    <submittedName>
        <fullName evidence="1">Heme-binding protein</fullName>
    </submittedName>
    <submittedName>
        <fullName evidence="3">Heme-degrading domain-containing protein</fullName>
    </submittedName>
</protein>
<dbReference type="Gene3D" id="3.30.450.150">
    <property type="entry name" value="Haem-degrading domain"/>
    <property type="match status" value="1"/>
</dbReference>
<dbReference type="Proteomes" id="UP000256877">
    <property type="component" value="Unassembled WGS sequence"/>
</dbReference>
<reference evidence="4 5" key="1">
    <citation type="submission" date="2017-07" db="EMBL/GenBank/DDBJ databases">
        <title>Draft genome sequence of aerobic hyperthermophilic archaea, Pyrobaculum aerophilum YKB31 and YKB32.</title>
        <authorList>
            <person name="Mochizuki T."/>
            <person name="Berliner A.J."/>
            <person name="Yoshida-Takashima Y."/>
            <person name="Takaki Y."/>
            <person name="Nunoura T."/>
            <person name="Takai K."/>
        </authorList>
    </citation>
    <scope>NUCLEOTIDE SEQUENCE [LARGE SCALE GENOMIC DNA]</scope>
    <source>
        <strain evidence="2 5">YKB31</strain>
        <strain evidence="3 4">YKB32</strain>
    </source>
</reference>
<dbReference type="EMBL" id="NMUE01000005">
    <property type="protein sequence ID" value="RFA97585.1"/>
    <property type="molecule type" value="Genomic_DNA"/>
</dbReference>
<dbReference type="InterPro" id="IPR052517">
    <property type="entry name" value="GlcG_carb_metab_protein"/>
</dbReference>
<dbReference type="PANTHER" id="PTHR34309">
    <property type="entry name" value="SLR1406 PROTEIN"/>
    <property type="match status" value="1"/>
</dbReference>
<dbReference type="GeneID" id="1464706"/>
<dbReference type="Proteomes" id="UP000651120">
    <property type="component" value="Unassembled WGS sequence"/>
</dbReference>
<dbReference type="PANTHER" id="PTHR34309:SF1">
    <property type="entry name" value="PROTEIN GLCG"/>
    <property type="match status" value="1"/>
</dbReference>
<organism evidence="3 4">
    <name type="scientific">Pyrobaculum aerophilum</name>
    <dbReference type="NCBI Taxonomy" id="13773"/>
    <lineage>
        <taxon>Archaea</taxon>
        <taxon>Thermoproteota</taxon>
        <taxon>Thermoprotei</taxon>
        <taxon>Thermoproteales</taxon>
        <taxon>Thermoproteaceae</taxon>
        <taxon>Pyrobaculum</taxon>
    </lineage>
</organism>
<evidence type="ECO:0000313" key="4">
    <source>
        <dbReference type="Proteomes" id="UP000256877"/>
    </source>
</evidence>
<comment type="caution">
    <text evidence="3">The sequence shown here is derived from an EMBL/GenBank/DDBJ whole genome shotgun (WGS) entry which is preliminary data.</text>
</comment>
<dbReference type="OMA" id="CEGAPRI"/>
<gene>
    <name evidence="2" type="ORF">CGL51_02805</name>
    <name evidence="3" type="ORF">CGL52_03990</name>
    <name evidence="1" type="ORF">HA333_04790</name>
</gene>
<name>A0A371R5P0_9CREN</name>
<dbReference type="InterPro" id="IPR005624">
    <property type="entry name" value="PduO/GlcC-like"/>
</dbReference>
<reference evidence="1" key="2">
    <citation type="journal article" date="2020" name="bioRxiv">
        <title>A rank-normalized archaeal taxonomy based on genome phylogeny resolves widespread incomplete and uneven classifications.</title>
        <authorList>
            <person name="Rinke C."/>
            <person name="Chuvochina M."/>
            <person name="Mussig A.J."/>
            <person name="Chaumeil P.-A."/>
            <person name="Waite D.W."/>
            <person name="Whitman W.B."/>
            <person name="Parks D.H."/>
            <person name="Hugenholtz P."/>
        </authorList>
    </citation>
    <scope>NUCLEOTIDE SEQUENCE</scope>
    <source>
        <strain evidence="1">UBA8839</strain>
    </source>
</reference>
<dbReference type="Pfam" id="PF03928">
    <property type="entry name" value="HbpS-like"/>
    <property type="match status" value="1"/>
</dbReference>
<evidence type="ECO:0000313" key="5">
    <source>
        <dbReference type="Proteomes" id="UP000257123"/>
    </source>
</evidence>
<accession>A0A371R5P0</accession>
<dbReference type="AlphaFoldDB" id="A0A371R5P0"/>
<proteinExistence type="predicted"/>
<dbReference type="EMBL" id="NMUF01000007">
    <property type="protein sequence ID" value="RFA99340.1"/>
    <property type="molecule type" value="Genomic_DNA"/>
</dbReference>
<dbReference type="SUPFAM" id="SSF143744">
    <property type="entry name" value="GlcG-like"/>
    <property type="match status" value="1"/>
</dbReference>
<evidence type="ECO:0000313" key="3">
    <source>
        <dbReference type="EMBL" id="RFA99340.1"/>
    </source>
</evidence>
<dbReference type="OrthoDB" id="28396at2157"/>
<dbReference type="RefSeq" id="WP_011008833.1">
    <property type="nucleotide sequence ID" value="NZ_DAIOPL010000007.1"/>
</dbReference>
<dbReference type="EMBL" id="DUJP01000021">
    <property type="protein sequence ID" value="HII46768.1"/>
    <property type="molecule type" value="Genomic_DNA"/>
</dbReference>
<sequence>MKVFQAIASGVAKAEQLGVRVAIALVDEAGEVVALYKMPGAYPFSPKIALLKARTAAIFKRPTAELMERAAQNLPFYIGLTVHAGLIFGKGGIYVAKREFSGGVGVSGGTGDQDEEVARAVAQALD</sequence>
<evidence type="ECO:0000313" key="2">
    <source>
        <dbReference type="EMBL" id="RFA97585.1"/>
    </source>
</evidence>
<dbReference type="InterPro" id="IPR038084">
    <property type="entry name" value="PduO/GlcC-like_sf"/>
</dbReference>